<dbReference type="KEGG" id="raq:Rahaq2_3972"/>
<dbReference type="HOGENOM" id="CLU_2540119_0_0_6"/>
<name>H2ISP2_RAHAC</name>
<proteinExistence type="predicted"/>
<protein>
    <submittedName>
        <fullName evidence="1">Uncharacterized protein</fullName>
    </submittedName>
</protein>
<dbReference type="AlphaFoldDB" id="H2ISP2"/>
<dbReference type="STRING" id="745277.Rahaq2_3972"/>
<organism evidence="1 2">
    <name type="scientific">Rahnella aquatilis (strain ATCC 33071 / DSM 4594 / JCM 1683 / NBRC 105701 / NCIMB 13365 / CIP 78.65)</name>
    <dbReference type="NCBI Taxonomy" id="745277"/>
    <lineage>
        <taxon>Bacteria</taxon>
        <taxon>Pseudomonadati</taxon>
        <taxon>Pseudomonadota</taxon>
        <taxon>Gammaproteobacteria</taxon>
        <taxon>Enterobacterales</taxon>
        <taxon>Yersiniaceae</taxon>
        <taxon>Rahnella</taxon>
    </lineage>
</organism>
<gene>
    <name evidence="1" type="ordered locus">Rahaq2_3972</name>
</gene>
<dbReference type="EMBL" id="CP003244">
    <property type="protein sequence ID" value="AEX53746.1"/>
    <property type="molecule type" value="Genomic_DNA"/>
</dbReference>
<accession>H2ISP2</accession>
<evidence type="ECO:0000313" key="2">
    <source>
        <dbReference type="Proteomes" id="UP000009010"/>
    </source>
</evidence>
<keyword evidence="2" id="KW-1185">Reference proteome</keyword>
<sequence>MFCQAARRINRLSLLAVGIHQEQGGIIDDVLSGNVFQRAGEFNLIAQNIADGLAAAEPEHRNINSGLPGFQPCKLKLIMVVDR</sequence>
<reference evidence="1 2" key="1">
    <citation type="journal article" date="2012" name="J. Bacteriol.">
        <title>Complete Genome Sequence of Rahnella aquatilis CIP 78.65.</title>
        <authorList>
            <person name="Martinez R.J."/>
            <person name="Bruce D."/>
            <person name="Detter C."/>
            <person name="Goodwin L.A."/>
            <person name="Han J."/>
            <person name="Han C.S."/>
            <person name="Held B."/>
            <person name="Land M.L."/>
            <person name="Mikhailova N."/>
            <person name="Nolan M."/>
            <person name="Pennacchio L."/>
            <person name="Pitluck S."/>
            <person name="Tapia R."/>
            <person name="Woyke T."/>
            <person name="Sobecky P.A."/>
        </authorList>
    </citation>
    <scope>NUCLEOTIDE SEQUENCE [LARGE SCALE GENOMIC DNA]</scope>
    <source>
        <strain evidence="2">ATCC 33071 / DSM 4594 / JCM 1683 / NBRC 105701 / NCIMB 13365 / CIP 78.65</strain>
    </source>
</reference>
<dbReference type="Proteomes" id="UP000009010">
    <property type="component" value="Chromosome"/>
</dbReference>
<evidence type="ECO:0000313" key="1">
    <source>
        <dbReference type="EMBL" id="AEX53746.1"/>
    </source>
</evidence>
<reference evidence="2" key="2">
    <citation type="submission" date="2012-01" db="EMBL/GenBank/DDBJ databases">
        <title>Complete sequence of chromosome of Rahnella aquatilis CIP 78.65.</title>
        <authorList>
            <person name="Lucas S."/>
            <person name="Han J."/>
            <person name="Lapidus A."/>
            <person name="Cheng J.-F."/>
            <person name="Goodwin L."/>
            <person name="Pitluck S."/>
            <person name="Peters L."/>
            <person name="Ovchinnikova G."/>
            <person name="Held B."/>
            <person name="Detter J.C."/>
            <person name="Han C."/>
            <person name="Tapia R."/>
            <person name="Land M."/>
            <person name="Hauser L."/>
            <person name="Kyrpides N."/>
            <person name="Ivanova N."/>
            <person name="Pagani I."/>
            <person name="Sobecky P."/>
            <person name="Martinez R."/>
            <person name="Woyke T."/>
        </authorList>
    </citation>
    <scope>NUCLEOTIDE SEQUENCE [LARGE SCALE GENOMIC DNA]</scope>
    <source>
        <strain evidence="2">ATCC 33071 / DSM 4594 / JCM 1683 / NBRC 105701 / NCIMB 13365 / CIP 78.65</strain>
    </source>
</reference>